<dbReference type="EMBL" id="AOPZ01000380">
    <property type="protein sequence ID" value="EPH40622.1"/>
    <property type="molecule type" value="Genomic_DNA"/>
</dbReference>
<gene>
    <name evidence="2" type="ORF">STRAU_6319</name>
</gene>
<feature type="compositionally biased region" description="Basic and acidic residues" evidence="1">
    <location>
        <begin position="10"/>
        <end position="22"/>
    </location>
</feature>
<dbReference type="AlphaFoldDB" id="S4AGL1"/>
<dbReference type="Proteomes" id="UP000014629">
    <property type="component" value="Unassembled WGS sequence"/>
</dbReference>
<reference evidence="2 3" key="1">
    <citation type="submission" date="2013-02" db="EMBL/GenBank/DDBJ databases">
        <title>Draft Genome Sequence of Streptomyces aurantiacus, Which Produces Setomimycin.</title>
        <authorList>
            <person name="Gruening B.A."/>
            <person name="Praeg A."/>
            <person name="Erxleben A."/>
            <person name="Guenther S."/>
            <person name="Mueller M."/>
        </authorList>
    </citation>
    <scope>NUCLEOTIDE SEQUENCE [LARGE SCALE GENOMIC DNA]</scope>
    <source>
        <strain evidence="2 3">JA 4570</strain>
    </source>
</reference>
<proteinExistence type="predicted"/>
<keyword evidence="3" id="KW-1185">Reference proteome</keyword>
<evidence type="ECO:0000313" key="2">
    <source>
        <dbReference type="EMBL" id="EPH40622.1"/>
    </source>
</evidence>
<feature type="region of interest" description="Disordered" evidence="1">
    <location>
        <begin position="1"/>
        <end position="34"/>
    </location>
</feature>
<name>S4AGL1_9ACTN</name>
<evidence type="ECO:0000313" key="3">
    <source>
        <dbReference type="Proteomes" id="UP000014629"/>
    </source>
</evidence>
<comment type="caution">
    <text evidence="2">The sequence shown here is derived from an EMBL/GenBank/DDBJ whole genome shotgun (WGS) entry which is preliminary data.</text>
</comment>
<organism evidence="2 3">
    <name type="scientific">Streptomyces aurantiacus JA 4570</name>
    <dbReference type="NCBI Taxonomy" id="1286094"/>
    <lineage>
        <taxon>Bacteria</taxon>
        <taxon>Bacillati</taxon>
        <taxon>Actinomycetota</taxon>
        <taxon>Actinomycetes</taxon>
        <taxon>Kitasatosporales</taxon>
        <taxon>Streptomycetaceae</taxon>
        <taxon>Streptomyces</taxon>
        <taxon>Streptomyces aurantiacus group</taxon>
    </lineage>
</organism>
<sequence>MVGGRRQRGGRQERTAVADRRRAAARVSGAPLIK</sequence>
<protein>
    <submittedName>
        <fullName evidence="2">Uncharacterized protein</fullName>
    </submittedName>
</protein>
<accession>S4AGL1</accession>
<evidence type="ECO:0000256" key="1">
    <source>
        <dbReference type="SAM" id="MobiDB-lite"/>
    </source>
</evidence>